<reference evidence="1" key="1">
    <citation type="submission" date="2019-08" db="EMBL/GenBank/DDBJ databases">
        <title>The genome of the North American firefly Photinus pyralis.</title>
        <authorList>
            <consortium name="Photinus pyralis genome working group"/>
            <person name="Fallon T.R."/>
            <person name="Sander Lower S.E."/>
            <person name="Weng J.-K."/>
        </authorList>
    </citation>
    <scope>NUCLEOTIDE SEQUENCE</scope>
    <source>
        <strain evidence="1">TRF0915ILg1</strain>
        <tissue evidence="1">Whole body</tissue>
    </source>
</reference>
<gene>
    <name evidence="1" type="ORF">ILUMI_04698</name>
</gene>
<dbReference type="AlphaFoldDB" id="A0A8K0DEA8"/>
<dbReference type="OrthoDB" id="6077919at2759"/>
<protein>
    <submittedName>
        <fullName evidence="1">Uncharacterized protein</fullName>
    </submittedName>
</protein>
<accession>A0A8K0DEA8</accession>
<keyword evidence="2" id="KW-1185">Reference proteome</keyword>
<evidence type="ECO:0000313" key="2">
    <source>
        <dbReference type="Proteomes" id="UP000801492"/>
    </source>
</evidence>
<comment type="caution">
    <text evidence="1">The sequence shown here is derived from an EMBL/GenBank/DDBJ whole genome shotgun (WGS) entry which is preliminary data.</text>
</comment>
<name>A0A8K0DEA8_IGNLU</name>
<organism evidence="1 2">
    <name type="scientific">Ignelater luminosus</name>
    <name type="common">Cucubano</name>
    <name type="synonym">Pyrophorus luminosus</name>
    <dbReference type="NCBI Taxonomy" id="2038154"/>
    <lineage>
        <taxon>Eukaryota</taxon>
        <taxon>Metazoa</taxon>
        <taxon>Ecdysozoa</taxon>
        <taxon>Arthropoda</taxon>
        <taxon>Hexapoda</taxon>
        <taxon>Insecta</taxon>
        <taxon>Pterygota</taxon>
        <taxon>Neoptera</taxon>
        <taxon>Endopterygota</taxon>
        <taxon>Coleoptera</taxon>
        <taxon>Polyphaga</taxon>
        <taxon>Elateriformia</taxon>
        <taxon>Elateroidea</taxon>
        <taxon>Elateridae</taxon>
        <taxon>Agrypninae</taxon>
        <taxon>Pyrophorini</taxon>
        <taxon>Ignelater</taxon>
    </lineage>
</organism>
<proteinExistence type="predicted"/>
<evidence type="ECO:0000313" key="1">
    <source>
        <dbReference type="EMBL" id="KAF2901492.1"/>
    </source>
</evidence>
<dbReference type="EMBL" id="VTPC01001574">
    <property type="protein sequence ID" value="KAF2901492.1"/>
    <property type="molecule type" value="Genomic_DNA"/>
</dbReference>
<dbReference type="Proteomes" id="UP000801492">
    <property type="component" value="Unassembled WGS sequence"/>
</dbReference>
<sequence>MDIYVGTQPESQYFASNKPKDVVLRLAKPIAGSNRNTTTDNWFRNIPMVEELCKIKLTLVGTMVEELCKIKLTLVGTLSNNQRELLSELVNVKDRPIESSIFAFKEKYSAVSYVPKNRNKDVLGITSMDFDDAIESARGEDRKPDIITLYNISKAEVDVVIEMYLAMVWEGLTLDRPLQHAYFIIKRVFSMLFTLVGELKRFFPEANRKAPQKGKFVTDNAKLKDWQD</sequence>